<organism evidence="4 5">
    <name type="scientific">Conger conger</name>
    <name type="common">Conger eel</name>
    <name type="synonym">Muraena conger</name>
    <dbReference type="NCBI Taxonomy" id="82655"/>
    <lineage>
        <taxon>Eukaryota</taxon>
        <taxon>Metazoa</taxon>
        <taxon>Chordata</taxon>
        <taxon>Craniata</taxon>
        <taxon>Vertebrata</taxon>
        <taxon>Euteleostomi</taxon>
        <taxon>Actinopterygii</taxon>
        <taxon>Neopterygii</taxon>
        <taxon>Teleostei</taxon>
        <taxon>Anguilliformes</taxon>
        <taxon>Congridae</taxon>
        <taxon>Conger</taxon>
    </lineage>
</organism>
<name>A0A9Q1HQD9_CONCO</name>
<accession>A0A9Q1HQD9</accession>
<dbReference type="InterPro" id="IPR002347">
    <property type="entry name" value="SDR_fam"/>
</dbReference>
<gene>
    <name evidence="4" type="ORF">COCON_G00191180</name>
</gene>
<dbReference type="EMBL" id="JAFJMO010000014">
    <property type="protein sequence ID" value="KAJ8256966.1"/>
    <property type="molecule type" value="Genomic_DNA"/>
</dbReference>
<dbReference type="GO" id="GO:0016491">
    <property type="term" value="F:oxidoreductase activity"/>
    <property type="evidence" value="ECO:0007669"/>
    <property type="project" value="UniProtKB-KW"/>
</dbReference>
<dbReference type="PRINTS" id="PR00081">
    <property type="entry name" value="GDHRDH"/>
</dbReference>
<dbReference type="Pfam" id="PF00106">
    <property type="entry name" value="adh_short"/>
    <property type="match status" value="1"/>
</dbReference>
<dbReference type="OrthoDB" id="191139at2759"/>
<evidence type="ECO:0000313" key="5">
    <source>
        <dbReference type="Proteomes" id="UP001152803"/>
    </source>
</evidence>
<evidence type="ECO:0000256" key="3">
    <source>
        <dbReference type="SAM" id="MobiDB-lite"/>
    </source>
</evidence>
<dbReference type="SUPFAM" id="SSF51735">
    <property type="entry name" value="NAD(P)-binding Rossmann-fold domains"/>
    <property type="match status" value="1"/>
</dbReference>
<comment type="caution">
    <text evidence="4">The sequence shown here is derived from an EMBL/GenBank/DDBJ whole genome shotgun (WGS) entry which is preliminary data.</text>
</comment>
<comment type="similarity">
    <text evidence="1">Belongs to the short-chain dehydrogenases/reductases (SDR) family.</text>
</comment>
<dbReference type="AlphaFoldDB" id="A0A9Q1HQD9"/>
<evidence type="ECO:0000256" key="2">
    <source>
        <dbReference type="ARBA" id="ARBA00023002"/>
    </source>
</evidence>
<keyword evidence="2" id="KW-0560">Oxidoreductase</keyword>
<reference evidence="4" key="1">
    <citation type="journal article" date="2023" name="Science">
        <title>Genome structures resolve the early diversification of teleost fishes.</title>
        <authorList>
            <person name="Parey E."/>
            <person name="Louis A."/>
            <person name="Montfort J."/>
            <person name="Bouchez O."/>
            <person name="Roques C."/>
            <person name="Iampietro C."/>
            <person name="Lluch J."/>
            <person name="Castinel A."/>
            <person name="Donnadieu C."/>
            <person name="Desvignes T."/>
            <person name="Floi Bucao C."/>
            <person name="Jouanno E."/>
            <person name="Wen M."/>
            <person name="Mejri S."/>
            <person name="Dirks R."/>
            <person name="Jansen H."/>
            <person name="Henkel C."/>
            <person name="Chen W.J."/>
            <person name="Zahm M."/>
            <person name="Cabau C."/>
            <person name="Klopp C."/>
            <person name="Thompson A.W."/>
            <person name="Robinson-Rechavi M."/>
            <person name="Braasch I."/>
            <person name="Lecointre G."/>
            <person name="Bobe J."/>
            <person name="Postlethwait J.H."/>
            <person name="Berthelot C."/>
            <person name="Roest Crollius H."/>
            <person name="Guiguen Y."/>
        </authorList>
    </citation>
    <scope>NUCLEOTIDE SEQUENCE</scope>
    <source>
        <strain evidence="4">Concon-B</strain>
    </source>
</reference>
<dbReference type="Gene3D" id="3.40.50.720">
    <property type="entry name" value="NAD(P)-binding Rossmann-like Domain"/>
    <property type="match status" value="1"/>
</dbReference>
<proteinExistence type="inferred from homology"/>
<keyword evidence="5" id="KW-1185">Reference proteome</keyword>
<evidence type="ECO:0000256" key="1">
    <source>
        <dbReference type="ARBA" id="ARBA00006484"/>
    </source>
</evidence>
<dbReference type="PANTHER" id="PTHR43157">
    <property type="entry name" value="PHOSPHATIDYLINOSITOL-GLYCAN BIOSYNTHESIS CLASS F PROTEIN-RELATED"/>
    <property type="match status" value="1"/>
</dbReference>
<protein>
    <submittedName>
        <fullName evidence="4">Uncharacterized protein</fullName>
    </submittedName>
</protein>
<dbReference type="PANTHER" id="PTHR43157:SF44">
    <property type="entry name" value="DEHYDROGENASE_REDUCTASE SDR FAMILY MEMBER 13"/>
    <property type="match status" value="1"/>
</dbReference>
<evidence type="ECO:0000313" key="4">
    <source>
        <dbReference type="EMBL" id="KAJ8256966.1"/>
    </source>
</evidence>
<sequence>MSVFLTTLAAVVTVYVFLYYHIFKCSRRCESAVRLKGKTAIVTGGNTGIGKATALELARRGARVVLACRSKQRAEAAVFDIRRESGNSEVLYMHLDLASLKSVRSFAETFLQTEPRLDLLINNAEDRRKGRKEKTGGRRNGGVEEWGVSSWA</sequence>
<dbReference type="Proteomes" id="UP001152803">
    <property type="component" value="Unassembled WGS sequence"/>
</dbReference>
<feature type="region of interest" description="Disordered" evidence="3">
    <location>
        <begin position="128"/>
        <end position="152"/>
    </location>
</feature>
<dbReference type="InterPro" id="IPR036291">
    <property type="entry name" value="NAD(P)-bd_dom_sf"/>
</dbReference>